<evidence type="ECO:0000256" key="1">
    <source>
        <dbReference type="ARBA" id="ARBA00004141"/>
    </source>
</evidence>
<dbReference type="PANTHER" id="PTHR44758">
    <property type="entry name" value="NAD(P) TRANSHYDROGENASE SUBUNIT BETA"/>
    <property type="match status" value="1"/>
</dbReference>
<evidence type="ECO:0000256" key="2">
    <source>
        <dbReference type="ARBA" id="ARBA00012943"/>
    </source>
</evidence>
<dbReference type="InterPro" id="IPR034300">
    <property type="entry name" value="PNTB-like"/>
</dbReference>
<keyword evidence="4" id="KW-0521">NADP</keyword>
<dbReference type="Proteomes" id="UP000034954">
    <property type="component" value="Unassembled WGS sequence"/>
</dbReference>
<keyword evidence="5" id="KW-1278">Translocase</keyword>
<dbReference type="PANTHER" id="PTHR44758:SF1">
    <property type="entry name" value="NAD(P) TRANSHYDROGENASE SUBUNIT BETA"/>
    <property type="match status" value="1"/>
</dbReference>
<dbReference type="AlphaFoldDB" id="A0A0M2UZS6"/>
<dbReference type="GO" id="GO:0016020">
    <property type="term" value="C:membrane"/>
    <property type="evidence" value="ECO:0007669"/>
    <property type="project" value="UniProtKB-SubCell"/>
</dbReference>
<evidence type="ECO:0000256" key="6">
    <source>
        <dbReference type="ARBA" id="ARBA00022989"/>
    </source>
</evidence>
<keyword evidence="12" id="KW-0560">Oxidoreductase</keyword>
<dbReference type="GO" id="GO:0008750">
    <property type="term" value="F:proton-translocating NAD(P)+ transhydrogenase activity"/>
    <property type="evidence" value="ECO:0007669"/>
    <property type="project" value="UniProtKB-EC"/>
</dbReference>
<feature type="transmembrane region" description="Helical" evidence="10">
    <location>
        <begin position="178"/>
        <end position="198"/>
    </location>
</feature>
<keyword evidence="3 10" id="KW-0812">Transmembrane</keyword>
<dbReference type="GO" id="GO:0016491">
    <property type="term" value="F:oxidoreductase activity"/>
    <property type="evidence" value="ECO:0007669"/>
    <property type="project" value="UniProtKB-KW"/>
</dbReference>
<dbReference type="EC" id="7.1.1.1" evidence="2"/>
<sequence length="460" mass="49524">MITIAYILSSIMVIFGVKGLSSSKTAHRGNMLAMIAMLIAIVITLLHKKIHDFSFIIASSFIGSTVSVILAKKAKLTEVSRIVAFYNGLGGAVSVSVALIEHYLTIREIQLNIIISIVLGLLIGMVTITGSLVVYAKLRDFVKPAPGVCEIKHSLHLLLFIVCLVFCVIISFSQTCGAYLLAFFVISSALGILLVIPIGGANMQVVVSLLISYAGFAAVATGFLLSSNIFIMSGIIICTFCIALTIITCNTMNRSLPADMLKSVKVTVLEDSDRNDHHKVIAHAPEDSIILLENAQSIIIVPGYGLVVAQAQEILHDLENVLTKRGANVRYALHPAAGRVPGQLPALLKEAKVSPNLLFATETINDDFQNTDVALVIGANDIINPAAKNTNTCLLHDMPVLNANKAKTVIICKRSLSPGFSGADSELFYNQKTLMIFGDVKDSVTTMVKFLKARAEEKEN</sequence>
<evidence type="ECO:0000256" key="7">
    <source>
        <dbReference type="ARBA" id="ARBA00023027"/>
    </source>
</evidence>
<feature type="transmembrane region" description="Helical" evidence="10">
    <location>
        <begin position="30"/>
        <end position="47"/>
    </location>
</feature>
<evidence type="ECO:0000256" key="3">
    <source>
        <dbReference type="ARBA" id="ARBA00022692"/>
    </source>
</evidence>
<comment type="caution">
    <text evidence="12">The sequence shown here is derived from an EMBL/GenBank/DDBJ whole genome shotgun (WGS) entry which is preliminary data.</text>
</comment>
<dbReference type="PATRIC" id="fig|380242.3.peg.1555"/>
<name>A0A0M2UZS6_9BACT</name>
<evidence type="ECO:0000259" key="11">
    <source>
        <dbReference type="Pfam" id="PF02233"/>
    </source>
</evidence>
<dbReference type="SUPFAM" id="SSF52467">
    <property type="entry name" value="DHS-like NAD/FAD-binding domain"/>
    <property type="match status" value="1"/>
</dbReference>
<gene>
    <name evidence="12" type="primary">pntB</name>
    <name evidence="12" type="ORF">BROFUL_01258</name>
</gene>
<proteinExistence type="predicted"/>
<keyword evidence="6 10" id="KW-1133">Transmembrane helix</keyword>
<feature type="domain" description="NADP transhydrogenase beta-like" evidence="11">
    <location>
        <begin position="3"/>
        <end position="449"/>
    </location>
</feature>
<reference evidence="12 13" key="1">
    <citation type="journal article" date="2013" name="BMC Microbiol.">
        <title>Identification of the type II cytochrome c maturation pathway in anammox bacteria by comparative genomics.</title>
        <authorList>
            <person name="Ferousi C."/>
            <person name="Speth D.R."/>
            <person name="Reimann J."/>
            <person name="Op den Camp H.J."/>
            <person name="Allen J.W."/>
            <person name="Keltjens J.T."/>
            <person name="Jetten M.S."/>
        </authorList>
    </citation>
    <scope>NUCLEOTIDE SEQUENCE [LARGE SCALE GENOMIC DNA]</scope>
    <source>
        <strain evidence="12">RU1</strain>
    </source>
</reference>
<evidence type="ECO:0000313" key="12">
    <source>
        <dbReference type="EMBL" id="KKO19989.1"/>
    </source>
</evidence>
<evidence type="ECO:0000256" key="5">
    <source>
        <dbReference type="ARBA" id="ARBA00022967"/>
    </source>
</evidence>
<feature type="transmembrane region" description="Helical" evidence="10">
    <location>
        <begin position="155"/>
        <end position="172"/>
    </location>
</feature>
<dbReference type="InterPro" id="IPR029035">
    <property type="entry name" value="DHS-like_NAD/FAD-binding_dom"/>
</dbReference>
<evidence type="ECO:0000313" key="13">
    <source>
        <dbReference type="Proteomes" id="UP000034954"/>
    </source>
</evidence>
<organism evidence="12 13">
    <name type="scientific">Candidatus Brocadia fulgida</name>
    <dbReference type="NCBI Taxonomy" id="380242"/>
    <lineage>
        <taxon>Bacteria</taxon>
        <taxon>Pseudomonadati</taxon>
        <taxon>Planctomycetota</taxon>
        <taxon>Candidatus Brocadiia</taxon>
        <taxon>Candidatus Brocadiales</taxon>
        <taxon>Candidatus Brocadiaceae</taxon>
        <taxon>Candidatus Brocadia</taxon>
    </lineage>
</organism>
<keyword evidence="8 10" id="KW-0472">Membrane</keyword>
<feature type="transmembrane region" description="Helical" evidence="10">
    <location>
        <begin position="109"/>
        <end position="135"/>
    </location>
</feature>
<keyword evidence="13" id="KW-1185">Reference proteome</keyword>
<keyword evidence="7" id="KW-0520">NAD</keyword>
<evidence type="ECO:0000256" key="10">
    <source>
        <dbReference type="SAM" id="Phobius"/>
    </source>
</evidence>
<feature type="transmembrane region" description="Helical" evidence="10">
    <location>
        <begin position="205"/>
        <end position="225"/>
    </location>
</feature>
<feature type="transmembrane region" description="Helical" evidence="10">
    <location>
        <begin position="83"/>
        <end position="103"/>
    </location>
</feature>
<feature type="transmembrane region" description="Helical" evidence="10">
    <location>
        <begin position="231"/>
        <end position="252"/>
    </location>
</feature>
<evidence type="ECO:0000256" key="8">
    <source>
        <dbReference type="ARBA" id="ARBA00023136"/>
    </source>
</evidence>
<comment type="catalytic activity">
    <reaction evidence="9">
        <text>NAD(+) + NADPH + H(+)(in) = NADH + NADP(+) + H(+)(out)</text>
        <dbReference type="Rhea" id="RHEA:47992"/>
        <dbReference type="ChEBI" id="CHEBI:15378"/>
        <dbReference type="ChEBI" id="CHEBI:57540"/>
        <dbReference type="ChEBI" id="CHEBI:57783"/>
        <dbReference type="ChEBI" id="CHEBI:57945"/>
        <dbReference type="ChEBI" id="CHEBI:58349"/>
        <dbReference type="EC" id="7.1.1.1"/>
    </reaction>
</comment>
<dbReference type="EMBL" id="LAQJ01000136">
    <property type="protein sequence ID" value="KKO19989.1"/>
    <property type="molecule type" value="Genomic_DNA"/>
</dbReference>
<feature type="transmembrane region" description="Helical" evidence="10">
    <location>
        <begin position="53"/>
        <end position="71"/>
    </location>
</feature>
<dbReference type="Gene3D" id="3.40.50.1220">
    <property type="entry name" value="TPP-binding domain"/>
    <property type="match status" value="1"/>
</dbReference>
<evidence type="ECO:0000256" key="4">
    <source>
        <dbReference type="ARBA" id="ARBA00022857"/>
    </source>
</evidence>
<comment type="subcellular location">
    <subcellularLocation>
        <location evidence="1">Membrane</location>
        <topology evidence="1">Multi-pass membrane protein</topology>
    </subcellularLocation>
</comment>
<feature type="transmembrane region" description="Helical" evidence="10">
    <location>
        <begin position="6"/>
        <end position="23"/>
    </location>
</feature>
<protein>
    <recommendedName>
        <fullName evidence="2">proton-translocating NAD(P)(+) transhydrogenase</fullName>
        <ecNumber evidence="2">7.1.1.1</ecNumber>
    </recommendedName>
</protein>
<evidence type="ECO:0000256" key="9">
    <source>
        <dbReference type="ARBA" id="ARBA00048202"/>
    </source>
</evidence>
<dbReference type="Pfam" id="PF02233">
    <property type="entry name" value="PNTB"/>
    <property type="match status" value="1"/>
</dbReference>
<accession>A0A0M2UZS6</accession>